<dbReference type="InterPro" id="IPR025708">
    <property type="entry name" value="HSP15"/>
</dbReference>
<accession>A0A6S6TSL0</accession>
<dbReference type="EMBL" id="CACVAQ010000367">
    <property type="protein sequence ID" value="CAA6825711.1"/>
    <property type="molecule type" value="Genomic_DNA"/>
</dbReference>
<reference evidence="4" key="1">
    <citation type="submission" date="2020-01" db="EMBL/GenBank/DDBJ databases">
        <authorList>
            <person name="Meier V. D."/>
            <person name="Meier V D."/>
        </authorList>
    </citation>
    <scope>NUCLEOTIDE SEQUENCE</scope>
    <source>
        <strain evidence="4">HLG_WM_MAG_10</strain>
    </source>
</reference>
<evidence type="ECO:0000256" key="2">
    <source>
        <dbReference type="PROSITE-ProRule" id="PRU00182"/>
    </source>
</evidence>
<dbReference type="InterPro" id="IPR036986">
    <property type="entry name" value="S4_RNA-bd_sf"/>
</dbReference>
<gene>
    <name evidence="4" type="ORF">HELGO_WM50294</name>
</gene>
<dbReference type="PROSITE" id="PS50889">
    <property type="entry name" value="S4"/>
    <property type="match status" value="1"/>
</dbReference>
<organism evidence="4">
    <name type="scientific">uncultured Aureispira sp</name>
    <dbReference type="NCBI Taxonomy" id="1331704"/>
    <lineage>
        <taxon>Bacteria</taxon>
        <taxon>Pseudomonadati</taxon>
        <taxon>Bacteroidota</taxon>
        <taxon>Saprospiria</taxon>
        <taxon>Saprospirales</taxon>
        <taxon>Saprospiraceae</taxon>
        <taxon>Aureispira</taxon>
        <taxon>environmental samples</taxon>
    </lineage>
</organism>
<feature type="region of interest" description="Disordered" evidence="3">
    <location>
        <begin position="111"/>
        <end position="131"/>
    </location>
</feature>
<evidence type="ECO:0000313" key="4">
    <source>
        <dbReference type="EMBL" id="CAA6825711.1"/>
    </source>
</evidence>
<proteinExistence type="predicted"/>
<evidence type="ECO:0000256" key="3">
    <source>
        <dbReference type="SAM" id="MobiDB-lite"/>
    </source>
</evidence>
<protein>
    <submittedName>
        <fullName evidence="4">Ribosome-associated heat shock protein implicated in the recycling of the 50S subunit (S4 paralog)</fullName>
    </submittedName>
</protein>
<dbReference type="GO" id="GO:0003727">
    <property type="term" value="F:single-stranded RNA binding"/>
    <property type="evidence" value="ECO:0007669"/>
    <property type="project" value="InterPro"/>
</dbReference>
<feature type="compositionally biased region" description="Basic and acidic residues" evidence="3">
    <location>
        <begin position="121"/>
        <end position="131"/>
    </location>
</feature>
<name>A0A6S6TSL0_9BACT</name>
<dbReference type="Gene3D" id="3.10.290.10">
    <property type="entry name" value="RNA-binding S4 domain"/>
    <property type="match status" value="1"/>
</dbReference>
<dbReference type="GO" id="GO:0034605">
    <property type="term" value="P:cellular response to heat"/>
    <property type="evidence" value="ECO:0007669"/>
    <property type="project" value="InterPro"/>
</dbReference>
<sequence>MASKLEKVRVDKWLWAVRIFKSRTLATAACKSNKVILNESTLKPSSSVQRGMTLQVKKEGYNMTYKIVDLLEKRVSATLAEACYENLTPEEELNKFKDWYLFNKGNIEVREKGTGRPTKRDRREMDKFKKK</sequence>
<evidence type="ECO:0000256" key="1">
    <source>
        <dbReference type="ARBA" id="ARBA00022884"/>
    </source>
</evidence>
<dbReference type="GO" id="GO:0003677">
    <property type="term" value="F:DNA binding"/>
    <property type="evidence" value="ECO:0007669"/>
    <property type="project" value="UniProtKB-KW"/>
</dbReference>
<dbReference type="GO" id="GO:0043023">
    <property type="term" value="F:ribosomal large subunit binding"/>
    <property type="evidence" value="ECO:0007669"/>
    <property type="project" value="InterPro"/>
</dbReference>
<dbReference type="CDD" id="cd00165">
    <property type="entry name" value="S4"/>
    <property type="match status" value="1"/>
</dbReference>
<keyword evidence="1 2" id="KW-0694">RNA-binding</keyword>
<dbReference type="AlphaFoldDB" id="A0A6S6TSL0"/>
<dbReference type="PIRSF" id="PIRSF016821">
    <property type="entry name" value="HSP15"/>
    <property type="match status" value="1"/>
</dbReference>
<dbReference type="SUPFAM" id="SSF55174">
    <property type="entry name" value="Alpha-L RNA-binding motif"/>
    <property type="match status" value="1"/>
</dbReference>
<keyword evidence="4" id="KW-0346">Stress response</keyword>